<sequence length="415" mass="44457">MISADSDLFPAAADDYLSVRALTVRGTDLHIGAALGDLARRDYHVALAPYASPDYGHGRLTYLDRNYPALGERSRGVADAFGVSSTMAEHDTTTLGFDVPTQAPGCSLVWFPPGLTSTGRPMFGRNMDWFIGSLSAQRGLTPGPDEHPSCSRAILLTTAPTMGTPVATLGSHDLLNPALDGVNAAGLMMAVLVDHSDRGNVGASLAGGFTSGLTALQVPGCVLNAATTVAEAKAAVLSQAIFCAGETNMHWFIADVHGAATVLEIDGDSRQYRFIDAEPDKPFVVTNHALHRYPTIDSFPEVSMDAEHNSFVRYRVLTEAIAAHRGPWDPADITALLDVVQCAYVDDAAAGIEGTVPERTLWHYVADPVERRYRFRFYQRDLDPEPGTNHLRIQRTEPIEWDLGAAIGAGAGGRG</sequence>
<proteinExistence type="predicted"/>
<evidence type="ECO:0000313" key="2">
    <source>
        <dbReference type="Proteomes" id="UP000246410"/>
    </source>
</evidence>
<comment type="caution">
    <text evidence="1">The sequence shown here is derived from an EMBL/GenBank/DDBJ whole genome shotgun (WGS) entry which is preliminary data.</text>
</comment>
<dbReference type="SUPFAM" id="SSF56235">
    <property type="entry name" value="N-terminal nucleophile aminohydrolases (Ntn hydrolases)"/>
    <property type="match status" value="1"/>
</dbReference>
<dbReference type="EMBL" id="QGTL01000003">
    <property type="protein sequence ID" value="PWV77435.1"/>
    <property type="molecule type" value="Genomic_DNA"/>
</dbReference>
<dbReference type="InterPro" id="IPR029055">
    <property type="entry name" value="Ntn_hydrolases_N"/>
</dbReference>
<gene>
    <name evidence="1" type="ORF">DFR69_10331</name>
</gene>
<organism evidence="1 2">
    <name type="scientific">Nocardia neocaledoniensis</name>
    <dbReference type="NCBI Taxonomy" id="236511"/>
    <lineage>
        <taxon>Bacteria</taxon>
        <taxon>Bacillati</taxon>
        <taxon>Actinomycetota</taxon>
        <taxon>Actinomycetes</taxon>
        <taxon>Mycobacteriales</taxon>
        <taxon>Nocardiaceae</taxon>
        <taxon>Nocardia</taxon>
    </lineage>
</organism>
<dbReference type="Gene3D" id="3.60.60.10">
    <property type="entry name" value="Penicillin V Acylase, Chain A"/>
    <property type="match status" value="1"/>
</dbReference>
<dbReference type="RefSeq" id="WP_110036940.1">
    <property type="nucleotide sequence ID" value="NZ_QGTL01000003.1"/>
</dbReference>
<dbReference type="AlphaFoldDB" id="A0A317NQQ6"/>
<evidence type="ECO:0000313" key="1">
    <source>
        <dbReference type="EMBL" id="PWV77435.1"/>
    </source>
</evidence>
<evidence type="ECO:0008006" key="3">
    <source>
        <dbReference type="Google" id="ProtNLM"/>
    </source>
</evidence>
<accession>A0A317NQQ6</accession>
<protein>
    <recommendedName>
        <fullName evidence="3">Choloylglycine hydrolase</fullName>
    </recommendedName>
</protein>
<name>A0A317NQQ6_9NOCA</name>
<dbReference type="Proteomes" id="UP000246410">
    <property type="component" value="Unassembled WGS sequence"/>
</dbReference>
<keyword evidence="2" id="KW-1185">Reference proteome</keyword>
<reference evidence="1 2" key="1">
    <citation type="submission" date="2018-05" db="EMBL/GenBank/DDBJ databases">
        <title>Genomic Encyclopedia of Type Strains, Phase IV (KMG-IV): sequencing the most valuable type-strain genomes for metagenomic binning, comparative biology and taxonomic classification.</title>
        <authorList>
            <person name="Goeker M."/>
        </authorList>
    </citation>
    <scope>NUCLEOTIDE SEQUENCE [LARGE SCALE GENOMIC DNA]</scope>
    <source>
        <strain evidence="1 2">DSM 44717</strain>
    </source>
</reference>